<accession>A0A7C9A8H9</accession>
<reference evidence="1" key="2">
    <citation type="submission" date="2020-07" db="EMBL/GenBank/DDBJ databases">
        <authorList>
            <person name="Vera ALvarez R."/>
            <person name="Arias-Moreno D.M."/>
            <person name="Jimenez-Jacinto V."/>
            <person name="Jimenez-Bremont J.F."/>
            <person name="Swaminathan K."/>
            <person name="Moose S.P."/>
            <person name="Guerrero-Gonzalez M.L."/>
            <person name="Marino-Ramirez L."/>
            <person name="Landsman D."/>
            <person name="Rodriguez-Kessler M."/>
            <person name="Delgado-Sanchez P."/>
        </authorList>
    </citation>
    <scope>NUCLEOTIDE SEQUENCE</scope>
    <source>
        <tissue evidence="1">Cladode</tissue>
    </source>
</reference>
<dbReference type="EMBL" id="GISG01214505">
    <property type="protein sequence ID" value="MBA4662020.1"/>
    <property type="molecule type" value="Transcribed_RNA"/>
</dbReference>
<name>A0A7C9A8H9_OPUST</name>
<dbReference type="EMBL" id="GISG01214503">
    <property type="protein sequence ID" value="MBA4662019.1"/>
    <property type="molecule type" value="Transcribed_RNA"/>
</dbReference>
<proteinExistence type="predicted"/>
<protein>
    <submittedName>
        <fullName evidence="1">Uncharacterized protein</fullName>
    </submittedName>
</protein>
<evidence type="ECO:0000313" key="1">
    <source>
        <dbReference type="EMBL" id="MBA4662019.1"/>
    </source>
</evidence>
<sequence>MYLSLNHFMAFRPSGVICEKGLISSWAFCMEQSTADVEPATCSMGSTGQPSRTKSLNSDTKGSYSYLTEYLPPAVAQLEASQMVAYRDMGFEGKSPPISSFRVISLIGTSST</sequence>
<dbReference type="AlphaFoldDB" id="A0A7C9A8H9"/>
<organism evidence="1">
    <name type="scientific">Opuntia streptacantha</name>
    <name type="common">Prickly pear cactus</name>
    <name type="synonym">Opuntia cardona</name>
    <dbReference type="NCBI Taxonomy" id="393608"/>
    <lineage>
        <taxon>Eukaryota</taxon>
        <taxon>Viridiplantae</taxon>
        <taxon>Streptophyta</taxon>
        <taxon>Embryophyta</taxon>
        <taxon>Tracheophyta</taxon>
        <taxon>Spermatophyta</taxon>
        <taxon>Magnoliopsida</taxon>
        <taxon>eudicotyledons</taxon>
        <taxon>Gunneridae</taxon>
        <taxon>Pentapetalae</taxon>
        <taxon>Caryophyllales</taxon>
        <taxon>Cactineae</taxon>
        <taxon>Cactaceae</taxon>
        <taxon>Opuntioideae</taxon>
        <taxon>Opuntia</taxon>
    </lineage>
</organism>
<reference evidence="1" key="1">
    <citation type="journal article" date="2013" name="J. Plant Res.">
        <title>Effect of fungi and light on seed germination of three Opuntia species from semiarid lands of central Mexico.</title>
        <authorList>
            <person name="Delgado-Sanchez P."/>
            <person name="Jimenez-Bremont J.F."/>
            <person name="Guerrero-Gonzalez Mde L."/>
            <person name="Flores J."/>
        </authorList>
    </citation>
    <scope>NUCLEOTIDE SEQUENCE</scope>
    <source>
        <tissue evidence="1">Cladode</tissue>
    </source>
</reference>